<organism evidence="2 3">
    <name type="scientific">Mycobacterium simiae</name>
    <name type="common">Mycobacterium habana</name>
    <dbReference type="NCBI Taxonomy" id="1784"/>
    <lineage>
        <taxon>Bacteria</taxon>
        <taxon>Bacillati</taxon>
        <taxon>Actinomycetota</taxon>
        <taxon>Actinomycetes</taxon>
        <taxon>Mycobacteriales</taxon>
        <taxon>Mycobacteriaceae</taxon>
        <taxon>Mycobacterium</taxon>
        <taxon>Mycobacterium simiae complex</taxon>
    </lineage>
</organism>
<reference evidence="2 3" key="1">
    <citation type="submission" date="2019-09" db="EMBL/GenBank/DDBJ databases">
        <title>Report of infection by Mycobacterium simiae a patient suffering from pulmonary tuberculosis.</title>
        <authorList>
            <person name="Mohanty P.S."/>
            <person name="Bansal A.K."/>
            <person name="Singh H."/>
            <person name="Sharma S."/>
            <person name="Patil S.A."/>
            <person name="Upadhaya P."/>
            <person name="Singh P.K."/>
            <person name="Kumar D."/>
            <person name="Kumar S."/>
            <person name="Singh R.K."/>
            <person name="Chaudhary B."/>
        </authorList>
    </citation>
    <scope>NUCLEOTIDE SEQUENCE [LARGE SCALE GENOMIC DNA]</scope>
    <source>
        <strain evidence="2 3">JAL-560-SIM</strain>
    </source>
</reference>
<dbReference type="AlphaFoldDB" id="A0A5B1BEP5"/>
<evidence type="ECO:0000313" key="3">
    <source>
        <dbReference type="Proteomes" id="UP000324701"/>
    </source>
</evidence>
<dbReference type="EMBL" id="VTZN01000223">
    <property type="protein sequence ID" value="KAA1246421.1"/>
    <property type="molecule type" value="Genomic_DNA"/>
</dbReference>
<accession>A0A5B1BEP5</accession>
<gene>
    <name evidence="2" type="ORF">F0Q45_23320</name>
</gene>
<comment type="caution">
    <text evidence="2">The sequence shown here is derived from an EMBL/GenBank/DDBJ whole genome shotgun (WGS) entry which is preliminary data.</text>
</comment>
<dbReference type="RefSeq" id="WP_149656161.1">
    <property type="nucleotide sequence ID" value="NZ_VTZN01000223.1"/>
</dbReference>
<evidence type="ECO:0000313" key="2">
    <source>
        <dbReference type="EMBL" id="KAA1246421.1"/>
    </source>
</evidence>
<name>A0A5B1BEP5_MYCSI</name>
<feature type="compositionally biased region" description="Polar residues" evidence="1">
    <location>
        <begin position="1"/>
        <end position="10"/>
    </location>
</feature>
<evidence type="ECO:0000256" key="1">
    <source>
        <dbReference type="SAM" id="MobiDB-lite"/>
    </source>
</evidence>
<dbReference type="Proteomes" id="UP000324701">
    <property type="component" value="Unassembled WGS sequence"/>
</dbReference>
<protein>
    <submittedName>
        <fullName evidence="2">Uncharacterized protein</fullName>
    </submittedName>
</protein>
<proteinExistence type="predicted"/>
<keyword evidence="3" id="KW-1185">Reference proteome</keyword>
<sequence length="94" mass="9808">MLGVDQNSGRATDHHDHAGNVVGRRVSATRRGHRISDGLTDRTTQLAGDGVRAIATAVDSVITDTLANLRQLTNGFVLNLDSNGNILSMGGIGS</sequence>
<dbReference type="OrthoDB" id="4617761at2"/>
<feature type="region of interest" description="Disordered" evidence="1">
    <location>
        <begin position="1"/>
        <end position="33"/>
    </location>
</feature>